<comment type="caution">
    <text evidence="4">The sequence shown here is derived from an EMBL/GenBank/DDBJ whole genome shotgun (WGS) entry which is preliminary data.</text>
</comment>
<dbReference type="GO" id="GO:0020037">
    <property type="term" value="F:heme binding"/>
    <property type="evidence" value="ECO:0007669"/>
    <property type="project" value="InterPro"/>
</dbReference>
<gene>
    <name evidence="4" type="ORF">FHS49_000893</name>
</gene>
<evidence type="ECO:0008006" key="6">
    <source>
        <dbReference type="Google" id="ProtNLM"/>
    </source>
</evidence>
<dbReference type="PANTHER" id="PTHR11475:SF4">
    <property type="entry name" value="CHORION PEROXIDASE"/>
    <property type="match status" value="1"/>
</dbReference>
<keyword evidence="2" id="KW-0964">Secreted</keyword>
<evidence type="ECO:0000313" key="4">
    <source>
        <dbReference type="EMBL" id="MBB5684902.1"/>
    </source>
</evidence>
<accession>A0A7W9EDA1</accession>
<keyword evidence="3" id="KW-0325">Glycoprotein</keyword>
<dbReference type="Pfam" id="PF03098">
    <property type="entry name" value="An_peroxidase"/>
    <property type="match status" value="1"/>
</dbReference>
<evidence type="ECO:0000313" key="5">
    <source>
        <dbReference type="Proteomes" id="UP000549617"/>
    </source>
</evidence>
<evidence type="ECO:0000256" key="1">
    <source>
        <dbReference type="ARBA" id="ARBA00004613"/>
    </source>
</evidence>
<dbReference type="AlphaFoldDB" id="A0A7W9EDA1"/>
<dbReference type="PANTHER" id="PTHR11475">
    <property type="entry name" value="OXIDASE/PEROXIDASE"/>
    <property type="match status" value="1"/>
</dbReference>
<organism evidence="4 5">
    <name type="scientific">Sphingobium boeckii</name>
    <dbReference type="NCBI Taxonomy" id="1082345"/>
    <lineage>
        <taxon>Bacteria</taxon>
        <taxon>Pseudomonadati</taxon>
        <taxon>Pseudomonadota</taxon>
        <taxon>Alphaproteobacteria</taxon>
        <taxon>Sphingomonadales</taxon>
        <taxon>Sphingomonadaceae</taxon>
        <taxon>Sphingobium</taxon>
    </lineage>
</organism>
<dbReference type="Proteomes" id="UP000549617">
    <property type="component" value="Unassembled WGS sequence"/>
</dbReference>
<dbReference type="SUPFAM" id="SSF48113">
    <property type="entry name" value="Heme-dependent peroxidases"/>
    <property type="match status" value="1"/>
</dbReference>
<evidence type="ECO:0000256" key="2">
    <source>
        <dbReference type="ARBA" id="ARBA00022525"/>
    </source>
</evidence>
<dbReference type="GO" id="GO:0006979">
    <property type="term" value="P:response to oxidative stress"/>
    <property type="evidence" value="ECO:0007669"/>
    <property type="project" value="InterPro"/>
</dbReference>
<sequence>MMARHGIYPKEIVPPVSDYYDSGRFGRMFGKLPAFASDTPQVRRALLDIGAPAGPMDANEDLSADPKLLITDLNLSANNNNNPHLSAGMTFLGQFLDHDMTFDPTSSLERQVDPEQIANFRTPSLALDNVYGAGPGASPHLYDQKTGQGIKFLLEKTGTTGKNDVPRNSQNVALIGDPRDDENLIISQLQVAFLRFHNAVVDYVKTEIGLVAPGEVFAEAQRIVRWHYQWIIIHEFLKKTCGDTLVEDVLENGRKFYKWRNEPFIPVEFSVAAYRFGHSQVRPSYRANFKGNPGNQPFFALIFKETPSDPLDPDDLSGGCRAKRRFIDWPTFFDFGDGEVKPNKKIDTTLSTALFRLPGSVVPDPNAKTNPSSLAQRNLLRHLTFSLPSGQRVAKAMQIPSLTKADLVMLKPWGMDDNTPLWFYILREAAILEGGERLGPIGGRIVTEVFVGLIDGDRTSYRSQDPEWQPFLPTVDPARQGDDFTMVDLLRFAGVA</sequence>
<proteinExistence type="predicted"/>
<dbReference type="InterPro" id="IPR010255">
    <property type="entry name" value="Haem_peroxidase_sf"/>
</dbReference>
<dbReference type="InterPro" id="IPR019791">
    <property type="entry name" value="Haem_peroxidase_animal"/>
</dbReference>
<protein>
    <recommendedName>
        <fullName evidence="6">Peroxidase</fullName>
    </recommendedName>
</protein>
<dbReference type="GO" id="GO:0004601">
    <property type="term" value="F:peroxidase activity"/>
    <property type="evidence" value="ECO:0007669"/>
    <property type="project" value="InterPro"/>
</dbReference>
<keyword evidence="5" id="KW-1185">Reference proteome</keyword>
<dbReference type="EMBL" id="JACIJC010000001">
    <property type="protein sequence ID" value="MBB5684902.1"/>
    <property type="molecule type" value="Genomic_DNA"/>
</dbReference>
<dbReference type="Gene3D" id="1.10.640.10">
    <property type="entry name" value="Haem peroxidase domain superfamily, animal type"/>
    <property type="match status" value="1"/>
</dbReference>
<reference evidence="4 5" key="1">
    <citation type="submission" date="2020-08" db="EMBL/GenBank/DDBJ databases">
        <title>Genomic Encyclopedia of Type Strains, Phase IV (KMG-IV): sequencing the most valuable type-strain genomes for metagenomic binning, comparative biology and taxonomic classification.</title>
        <authorList>
            <person name="Goeker M."/>
        </authorList>
    </citation>
    <scope>NUCLEOTIDE SEQUENCE [LARGE SCALE GENOMIC DNA]</scope>
    <source>
        <strain evidence="4 5">DSM 25079</strain>
    </source>
</reference>
<dbReference type="InterPro" id="IPR037120">
    <property type="entry name" value="Haem_peroxidase_sf_animal"/>
</dbReference>
<comment type="subcellular location">
    <subcellularLocation>
        <location evidence="1">Secreted</location>
    </subcellularLocation>
</comment>
<dbReference type="RefSeq" id="WP_246350269.1">
    <property type="nucleotide sequence ID" value="NZ_JACIJC010000001.1"/>
</dbReference>
<name>A0A7W9EDA1_9SPHN</name>
<dbReference type="CDD" id="cd09819">
    <property type="entry name" value="An_peroxidase_bacterial_1"/>
    <property type="match status" value="1"/>
</dbReference>
<dbReference type="PROSITE" id="PS50292">
    <property type="entry name" value="PEROXIDASE_3"/>
    <property type="match status" value="1"/>
</dbReference>
<evidence type="ECO:0000256" key="3">
    <source>
        <dbReference type="ARBA" id="ARBA00023180"/>
    </source>
</evidence>
<dbReference type="GO" id="GO:0005576">
    <property type="term" value="C:extracellular region"/>
    <property type="evidence" value="ECO:0007669"/>
    <property type="project" value="UniProtKB-SubCell"/>
</dbReference>